<keyword evidence="3" id="KW-0067">ATP-binding</keyword>
<dbReference type="EMBL" id="AUZZ01000720">
    <property type="protein sequence ID" value="EQD66878.1"/>
    <property type="molecule type" value="Genomic_DNA"/>
</dbReference>
<protein>
    <submittedName>
        <fullName evidence="6">Glutamyl-tRNA(Gln) amidotransferase subunit E</fullName>
    </submittedName>
</protein>
<dbReference type="GO" id="GO:0006412">
    <property type="term" value="P:translation"/>
    <property type="evidence" value="ECO:0007669"/>
    <property type="project" value="UniProtKB-KW"/>
</dbReference>
<evidence type="ECO:0000256" key="2">
    <source>
        <dbReference type="ARBA" id="ARBA00022741"/>
    </source>
</evidence>
<evidence type="ECO:0000259" key="5">
    <source>
        <dbReference type="SMART" id="SM00845"/>
    </source>
</evidence>
<gene>
    <name evidence="6" type="ORF">B2A_00952</name>
</gene>
<dbReference type="PANTHER" id="PTHR11659:SF2">
    <property type="entry name" value="GLUTAMYL-TRNA(GLN) AMIDOTRANSFERASE SUBUNIT E"/>
    <property type="match status" value="1"/>
</dbReference>
<organism evidence="6">
    <name type="scientific">mine drainage metagenome</name>
    <dbReference type="NCBI Taxonomy" id="410659"/>
    <lineage>
        <taxon>unclassified sequences</taxon>
        <taxon>metagenomes</taxon>
        <taxon>ecological metagenomes</taxon>
    </lineage>
</organism>
<proteinExistence type="predicted"/>
<keyword evidence="6" id="KW-0808">Transferase</keyword>
<reference evidence="6" key="2">
    <citation type="journal article" date="2014" name="ISME J.">
        <title>Microbial stratification in low pH oxic and suboxic macroscopic growths along an acid mine drainage.</title>
        <authorList>
            <person name="Mendez-Garcia C."/>
            <person name="Mesa V."/>
            <person name="Sprenger R.R."/>
            <person name="Richter M."/>
            <person name="Diez M.S."/>
            <person name="Solano J."/>
            <person name="Bargiela R."/>
            <person name="Golyshina O.V."/>
            <person name="Manteca A."/>
            <person name="Ramos J.L."/>
            <person name="Gallego J.R."/>
            <person name="Llorente I."/>
            <person name="Martins Dos Santos V.A."/>
            <person name="Jensen O.N."/>
            <person name="Pelaez A.I."/>
            <person name="Sanchez J."/>
            <person name="Ferrer M."/>
        </authorList>
    </citation>
    <scope>NUCLEOTIDE SEQUENCE</scope>
</reference>
<sequence>YPETDVPPLRIDPERIERLRATLPERPNVRRERLIRDYRIPPEVAGQLVVGGLSGVVDALVARGRSPSLVARFLTQDLPATDSGDDPIDLSLDRMDELLRACEAGEFAKEGLPEVLAALKAQGDSMDVPRAIAAAGFTGLSTEELARLAEALVDRNADLVGQRGIGAFSPLMGDLMREVRGRRDGQEIAEALRRAIGRRTSGKPAP</sequence>
<dbReference type="Gene3D" id="1.10.150.380">
    <property type="entry name" value="GatB domain, N-terminal subdomain"/>
    <property type="match status" value="1"/>
</dbReference>
<dbReference type="GO" id="GO:0005524">
    <property type="term" value="F:ATP binding"/>
    <property type="evidence" value="ECO:0007669"/>
    <property type="project" value="UniProtKB-KW"/>
</dbReference>
<dbReference type="SUPFAM" id="SSF89095">
    <property type="entry name" value="GatB/YqeY motif"/>
    <property type="match status" value="2"/>
</dbReference>
<keyword evidence="1" id="KW-0436">Ligase</keyword>
<dbReference type="PANTHER" id="PTHR11659">
    <property type="entry name" value="GLUTAMYL-TRNA GLN AMIDOTRANSFERASE SUBUNIT B MITOCHONDRIAL AND PROKARYOTIC PET112-RELATED"/>
    <property type="match status" value="1"/>
</dbReference>
<evidence type="ECO:0000313" key="6">
    <source>
        <dbReference type="EMBL" id="EQD66878.1"/>
    </source>
</evidence>
<reference evidence="6" key="1">
    <citation type="submission" date="2013-08" db="EMBL/GenBank/DDBJ databases">
        <authorList>
            <person name="Mendez C."/>
            <person name="Richter M."/>
            <person name="Ferrer M."/>
            <person name="Sanchez J."/>
        </authorList>
    </citation>
    <scope>NUCLEOTIDE SEQUENCE</scope>
</reference>
<dbReference type="InterPro" id="IPR018027">
    <property type="entry name" value="Asn/Gln_amidotransferase"/>
</dbReference>
<accession>T1BED7</accession>
<dbReference type="InterPro" id="IPR023168">
    <property type="entry name" value="GatB_Yqey_C_2"/>
</dbReference>
<dbReference type="InterPro" id="IPR003789">
    <property type="entry name" value="Asn/Gln_tRNA_amidoTrase-B-like"/>
</dbReference>
<feature type="domain" description="Asn/Gln amidotransferase" evidence="5">
    <location>
        <begin position="55"/>
        <end position="196"/>
    </location>
</feature>
<dbReference type="GO" id="GO:0016740">
    <property type="term" value="F:transferase activity"/>
    <property type="evidence" value="ECO:0007669"/>
    <property type="project" value="UniProtKB-KW"/>
</dbReference>
<comment type="caution">
    <text evidence="6">The sequence shown here is derived from an EMBL/GenBank/DDBJ whole genome shotgun (WGS) entry which is preliminary data.</text>
</comment>
<dbReference type="Pfam" id="PF02637">
    <property type="entry name" value="GatB_Yqey"/>
    <property type="match status" value="1"/>
</dbReference>
<dbReference type="InterPro" id="IPR042114">
    <property type="entry name" value="GatB_C_1"/>
</dbReference>
<feature type="non-terminal residue" evidence="6">
    <location>
        <position position="1"/>
    </location>
</feature>
<dbReference type="GO" id="GO:0070681">
    <property type="term" value="P:glutaminyl-tRNAGln biosynthesis via transamidation"/>
    <property type="evidence" value="ECO:0007669"/>
    <property type="project" value="TreeGrafter"/>
</dbReference>
<dbReference type="InterPro" id="IPR017959">
    <property type="entry name" value="Asn/Gln-tRNA_amidoTrfase_suB/E"/>
</dbReference>
<keyword evidence="4" id="KW-0648">Protein biosynthesis</keyword>
<name>T1BED7_9ZZZZ</name>
<evidence type="ECO:0000256" key="3">
    <source>
        <dbReference type="ARBA" id="ARBA00022840"/>
    </source>
</evidence>
<evidence type="ECO:0000256" key="1">
    <source>
        <dbReference type="ARBA" id="ARBA00022598"/>
    </source>
</evidence>
<dbReference type="Gene3D" id="1.10.10.410">
    <property type="match status" value="1"/>
</dbReference>
<dbReference type="GO" id="GO:0050567">
    <property type="term" value="F:glutaminyl-tRNA synthase (glutamine-hydrolyzing) activity"/>
    <property type="evidence" value="ECO:0007669"/>
    <property type="project" value="TreeGrafter"/>
</dbReference>
<keyword evidence="2" id="KW-0547">Nucleotide-binding</keyword>
<evidence type="ECO:0000256" key="4">
    <source>
        <dbReference type="ARBA" id="ARBA00022917"/>
    </source>
</evidence>
<dbReference type="AlphaFoldDB" id="T1BED7"/>
<dbReference type="SMART" id="SM00845">
    <property type="entry name" value="GatB_Yqey"/>
    <property type="match status" value="1"/>
</dbReference>